<keyword evidence="9 18" id="KW-0479">Metal-binding</keyword>
<keyword evidence="14" id="KW-0830">Ubiquinone</keyword>
<keyword evidence="11 19" id="KW-0249">Electron transport</keyword>
<dbReference type="GO" id="GO:0045275">
    <property type="term" value="C:respiratory chain complex III"/>
    <property type="evidence" value="ECO:0007669"/>
    <property type="project" value="InterPro"/>
</dbReference>
<evidence type="ECO:0000256" key="13">
    <source>
        <dbReference type="ARBA" id="ARBA00023004"/>
    </source>
</evidence>
<dbReference type="SUPFAM" id="SSF81342">
    <property type="entry name" value="Transmembrane di-heme cytochromes"/>
    <property type="match status" value="1"/>
</dbReference>
<dbReference type="InterPro" id="IPR005798">
    <property type="entry name" value="Cyt_b/b6_C"/>
</dbReference>
<dbReference type="InterPro" id="IPR027387">
    <property type="entry name" value="Cytb/b6-like_sf"/>
</dbReference>
<proteinExistence type="inferred from homology"/>
<dbReference type="InterPro" id="IPR036150">
    <property type="entry name" value="Cyt_b/b6_C_sf"/>
</dbReference>
<dbReference type="GO" id="GO:0046872">
    <property type="term" value="F:metal ion binding"/>
    <property type="evidence" value="ECO:0007669"/>
    <property type="project" value="UniProtKB-UniRule"/>
</dbReference>
<evidence type="ECO:0000256" key="5">
    <source>
        <dbReference type="ARBA" id="ARBA00022448"/>
    </source>
</evidence>
<comment type="cofactor">
    <cofactor evidence="19">
        <name>heme b</name>
        <dbReference type="ChEBI" id="CHEBI:60344"/>
    </cofactor>
    <text evidence="19">Binds 2 heme groups non-covalently.</text>
</comment>
<feature type="transmembrane region" description="Helical" evidence="19">
    <location>
        <begin position="175"/>
        <end position="196"/>
    </location>
</feature>
<feature type="domain" description="Cytochrome b/b6 N-terminal region profile" evidence="20">
    <location>
        <begin position="1"/>
        <end position="206"/>
    </location>
</feature>
<feature type="binding site" description="axial binding residue" evidence="18">
    <location>
        <position position="83"/>
    </location>
    <ligand>
        <name>heme b</name>
        <dbReference type="ChEBI" id="CHEBI:60344"/>
        <label>b562</label>
    </ligand>
    <ligandPart>
        <name>Fe</name>
        <dbReference type="ChEBI" id="CHEBI:18248"/>
    </ligandPart>
</feature>
<evidence type="ECO:0000259" key="21">
    <source>
        <dbReference type="PROSITE" id="PS51003"/>
    </source>
</evidence>
<dbReference type="PROSITE" id="PS51003">
    <property type="entry name" value="CYTB_CTER"/>
    <property type="match status" value="1"/>
</dbReference>
<dbReference type="PANTHER" id="PTHR19271">
    <property type="entry name" value="CYTOCHROME B"/>
    <property type="match status" value="1"/>
</dbReference>
<dbReference type="PIRSF" id="PIRSF038885">
    <property type="entry name" value="COB"/>
    <property type="match status" value="1"/>
</dbReference>
<dbReference type="Pfam" id="PF00033">
    <property type="entry name" value="Cytochrome_B"/>
    <property type="match status" value="1"/>
</dbReference>
<feature type="binding site" description="axial binding residue" evidence="18">
    <location>
        <position position="179"/>
    </location>
    <ligand>
        <name>heme b</name>
        <dbReference type="ChEBI" id="CHEBI:60344"/>
        <label>b562</label>
    </ligand>
    <ligandPart>
        <name>Fe</name>
        <dbReference type="ChEBI" id="CHEBI:18248"/>
    </ligandPart>
</feature>
<organism evidence="22">
    <name type="scientific">Primeuchroeus sp. M48</name>
    <dbReference type="NCBI Taxonomy" id="161217"/>
    <lineage>
        <taxon>Eukaryota</taxon>
        <taxon>Metazoa</taxon>
        <taxon>Ecdysozoa</taxon>
        <taxon>Arthropoda</taxon>
        <taxon>Hexapoda</taxon>
        <taxon>Insecta</taxon>
        <taxon>Pterygota</taxon>
        <taxon>Neoptera</taxon>
        <taxon>Endopterygota</taxon>
        <taxon>Hymenoptera</taxon>
        <taxon>Apocrita</taxon>
        <taxon>Aculeata</taxon>
        <taxon>Chrysidoidea</taxon>
        <taxon>Chrysididae</taxon>
        <taxon>Chrysidinae</taxon>
        <taxon>Chrysidini</taxon>
        <taxon>Primeuchroeus</taxon>
    </lineage>
</organism>
<keyword evidence="15 19" id="KW-0496">Mitochondrion</keyword>
<evidence type="ECO:0000256" key="19">
    <source>
        <dbReference type="RuleBase" id="RU362117"/>
    </source>
</evidence>
<dbReference type="InterPro" id="IPR005797">
    <property type="entry name" value="Cyt_b/b6_N"/>
</dbReference>
<keyword evidence="16 19" id="KW-0472">Membrane</keyword>
<evidence type="ECO:0000313" key="22">
    <source>
        <dbReference type="EMBL" id="ABB96393.1"/>
    </source>
</evidence>
<comment type="subcellular location">
    <subcellularLocation>
        <location evidence="2">Mitochondrion inner membrane</location>
        <topology evidence="2">Multi-pass membrane protein</topology>
    </subcellularLocation>
</comment>
<keyword evidence="6 18" id="KW-0349">Heme</keyword>
<gene>
    <name evidence="22" type="primary">cytb</name>
</gene>
<evidence type="ECO:0000256" key="6">
    <source>
        <dbReference type="ARBA" id="ARBA00022617"/>
    </source>
</evidence>
<evidence type="ECO:0000256" key="9">
    <source>
        <dbReference type="ARBA" id="ARBA00022723"/>
    </source>
</evidence>
<feature type="domain" description="Cytochrome b/b6 C-terminal region profile" evidence="21">
    <location>
        <begin position="207"/>
        <end position="375"/>
    </location>
</feature>
<name>Q0H2E1_9HYME</name>
<feature type="transmembrane region" description="Helical" evidence="19">
    <location>
        <begin position="316"/>
        <end position="336"/>
    </location>
</feature>
<evidence type="ECO:0000256" key="17">
    <source>
        <dbReference type="PIRSR" id="PIRSR038885-1"/>
    </source>
</evidence>
<evidence type="ECO:0000256" key="11">
    <source>
        <dbReference type="ARBA" id="ARBA00022982"/>
    </source>
</evidence>
<evidence type="ECO:0000256" key="15">
    <source>
        <dbReference type="ARBA" id="ARBA00023128"/>
    </source>
</evidence>
<feature type="binding site" description="axial binding residue" evidence="18">
    <location>
        <position position="193"/>
    </location>
    <ligand>
        <name>heme b</name>
        <dbReference type="ChEBI" id="CHEBI:60344"/>
        <label>b566</label>
    </ligand>
    <ligandPart>
        <name>Fe</name>
        <dbReference type="ChEBI" id="CHEBI:18248"/>
    </ligandPart>
</feature>
<evidence type="ECO:0000256" key="4">
    <source>
        <dbReference type="ARBA" id="ARBA00013531"/>
    </source>
</evidence>
<feature type="binding site" description="axial binding residue" evidence="18">
    <location>
        <position position="97"/>
    </location>
    <ligand>
        <name>heme b</name>
        <dbReference type="ChEBI" id="CHEBI:60344"/>
        <label>b566</label>
    </ligand>
    <ligandPart>
        <name>Fe</name>
        <dbReference type="ChEBI" id="CHEBI:18248"/>
    </ligandPart>
</feature>
<evidence type="ECO:0000256" key="12">
    <source>
        <dbReference type="ARBA" id="ARBA00022989"/>
    </source>
</evidence>
<evidence type="ECO:0000256" key="10">
    <source>
        <dbReference type="ARBA" id="ARBA00022792"/>
    </source>
</evidence>
<keyword evidence="8 19" id="KW-0812">Transmembrane</keyword>
<dbReference type="InterPro" id="IPR030689">
    <property type="entry name" value="Cytochrome_b"/>
</dbReference>
<comment type="subunit">
    <text evidence="3">The main subunits of complex b-c1 are: cytochrome b, cytochrome c1 and the Rieske protein.</text>
</comment>
<feature type="transmembrane region" description="Helical" evidence="19">
    <location>
        <begin position="342"/>
        <end position="364"/>
    </location>
</feature>
<dbReference type="InterPro" id="IPR048259">
    <property type="entry name" value="Cytochrome_b_N_euk/bac"/>
</dbReference>
<evidence type="ECO:0000256" key="16">
    <source>
        <dbReference type="ARBA" id="ARBA00023136"/>
    </source>
</evidence>
<dbReference type="InterPro" id="IPR016174">
    <property type="entry name" value="Di-haem_cyt_TM"/>
</dbReference>
<dbReference type="GO" id="GO:0005743">
    <property type="term" value="C:mitochondrial inner membrane"/>
    <property type="evidence" value="ECO:0007669"/>
    <property type="project" value="UniProtKB-SubCell"/>
</dbReference>
<dbReference type="GO" id="GO:0006122">
    <property type="term" value="P:mitochondrial electron transport, ubiquinol to cytochrome c"/>
    <property type="evidence" value="ECO:0007669"/>
    <property type="project" value="TreeGrafter"/>
</dbReference>
<feature type="transmembrane region" description="Helical" evidence="19">
    <location>
        <begin position="140"/>
        <end position="163"/>
    </location>
</feature>
<dbReference type="InterPro" id="IPR048260">
    <property type="entry name" value="Cytochrome_b_C_euk/bac"/>
</dbReference>
<sequence length="380" mass="44043">MNKSILKMPIIKIISSSLIFLPTPINISMWWNFGSILGMCLTIQILSGLFLSMHYCPNINLAFNSIIHITQNVNYGWLMRYIHMNGASLFFIAMYLHVARGIYYHSFKLTKTWLMGGIILLLTMATAFMGYVLPWGQMSFWVITNLLSAIPMIGQSLVEWIWGGFSINNATLNRFYSIHFILPFIILFMVIIHLYFLHSTKSNNPLGLNSVMNMIPFHNYFTIKDILGFLSLFFLLILLILINPNILGDPDNFSQANPMSTPTHIKPEWYFLFAYAILRAIPNKLGGVIALFLSILILMSLSLYKLKFYSMIFNPLNQLNFWIFIMSFFILTWTGAQPIEPPYILISQISSFIYFSFFIFYPFFNNFWFSMINKSSLINS</sequence>
<keyword evidence="12 19" id="KW-1133">Transmembrane helix</keyword>
<geneLocation type="mitochondrion" evidence="22"/>
<evidence type="ECO:0000259" key="20">
    <source>
        <dbReference type="PROSITE" id="PS51002"/>
    </source>
</evidence>
<feature type="binding site" evidence="17">
    <location>
        <position position="198"/>
    </location>
    <ligand>
        <name>a ubiquinone</name>
        <dbReference type="ChEBI" id="CHEBI:16389"/>
    </ligand>
</feature>
<reference evidence="22" key="1">
    <citation type="journal article" date="2006" name="Genome">
        <title>Mitochondrial genomes of Vanhornia eucnemidarum (Apocrita: Vanhorniidae) and Primeuchroeus spp. (Aculeata: Chrysididae): Evidence of rearranged mitochondrial genomes within the Apocrita (Insecta: Hymenoptera).</title>
        <authorList>
            <person name="Castro L.R."/>
            <person name="Ruberu K."/>
            <person name="Dowton M."/>
        </authorList>
    </citation>
    <scope>NUCLEOTIDE SEQUENCE</scope>
</reference>
<dbReference type="PROSITE" id="PS51002">
    <property type="entry name" value="CYTB_NTER"/>
    <property type="match status" value="1"/>
</dbReference>
<comment type="function">
    <text evidence="1 19">Component of the ubiquinol-cytochrome c reductase complex (complex III or cytochrome b-c1 complex) that is part of the mitochondrial respiratory chain. The b-c1 complex mediates electron transfer from ubiquinol to cytochrome c. Contributes to the generation of a proton gradient across the mitochondrial membrane that is then used for ATP synthesis.</text>
</comment>
<dbReference type="EMBL" id="AH015389">
    <property type="protein sequence ID" value="ABB96393.1"/>
    <property type="molecule type" value="Genomic_DNA"/>
</dbReference>
<accession>Q0H2E1</accession>
<dbReference type="AlphaFoldDB" id="Q0H2E1"/>
<evidence type="ECO:0000256" key="14">
    <source>
        <dbReference type="ARBA" id="ARBA00023075"/>
    </source>
</evidence>
<feature type="transmembrane region" description="Helical" evidence="19">
    <location>
        <begin position="285"/>
        <end position="304"/>
    </location>
</feature>
<dbReference type="SUPFAM" id="SSF81648">
    <property type="entry name" value="a domain/subunit of cytochrome bc1 complex (Ubiquinol-cytochrome c reductase)"/>
    <property type="match status" value="1"/>
</dbReference>
<evidence type="ECO:0000256" key="3">
    <source>
        <dbReference type="ARBA" id="ARBA00011649"/>
    </source>
</evidence>
<dbReference type="Gene3D" id="1.20.810.10">
    <property type="entry name" value="Cytochrome Bc1 Complex, Chain C"/>
    <property type="match status" value="1"/>
</dbReference>
<feature type="transmembrane region" description="Helical" evidence="19">
    <location>
        <begin position="36"/>
        <end position="56"/>
    </location>
</feature>
<evidence type="ECO:0000256" key="7">
    <source>
        <dbReference type="ARBA" id="ARBA00022660"/>
    </source>
</evidence>
<feature type="transmembrane region" description="Helical" evidence="19">
    <location>
        <begin position="12"/>
        <end position="30"/>
    </location>
</feature>
<evidence type="ECO:0000256" key="2">
    <source>
        <dbReference type="ARBA" id="ARBA00004448"/>
    </source>
</evidence>
<evidence type="ECO:0000256" key="1">
    <source>
        <dbReference type="ARBA" id="ARBA00002566"/>
    </source>
</evidence>
<dbReference type="GO" id="GO:0008121">
    <property type="term" value="F:quinol-cytochrome-c reductase activity"/>
    <property type="evidence" value="ECO:0007669"/>
    <property type="project" value="InterPro"/>
</dbReference>
<comment type="similarity">
    <text evidence="19">Belongs to the cytochrome b family.</text>
</comment>
<evidence type="ECO:0000256" key="18">
    <source>
        <dbReference type="PIRSR" id="PIRSR038885-2"/>
    </source>
</evidence>
<dbReference type="CDD" id="cd00290">
    <property type="entry name" value="cytochrome_b_C"/>
    <property type="match status" value="1"/>
</dbReference>
<comment type="cofactor">
    <cofactor evidence="18">
        <name>heme</name>
        <dbReference type="ChEBI" id="CHEBI:30413"/>
    </cofactor>
    <text evidence="18">Binds 2 heme groups non-covalently.</text>
</comment>
<dbReference type="Pfam" id="PF00032">
    <property type="entry name" value="Cytochrom_B_C"/>
    <property type="match status" value="1"/>
</dbReference>
<keyword evidence="10" id="KW-0999">Mitochondrion inner membrane</keyword>
<dbReference type="GO" id="GO:0016491">
    <property type="term" value="F:oxidoreductase activity"/>
    <property type="evidence" value="ECO:0007669"/>
    <property type="project" value="UniProtKB-UniRule"/>
</dbReference>
<keyword evidence="7 19" id="KW-0679">Respiratory chain</keyword>
<evidence type="ECO:0000256" key="8">
    <source>
        <dbReference type="ARBA" id="ARBA00022692"/>
    </source>
</evidence>
<dbReference type="CDD" id="cd00284">
    <property type="entry name" value="Cytochrome_b_N"/>
    <property type="match status" value="1"/>
</dbReference>
<feature type="transmembrane region" description="Helical" evidence="19">
    <location>
        <begin position="113"/>
        <end position="133"/>
    </location>
</feature>
<feature type="transmembrane region" description="Helical" evidence="19">
    <location>
        <begin position="217"/>
        <end position="242"/>
    </location>
</feature>
<feature type="transmembrane region" description="Helical" evidence="19">
    <location>
        <begin position="77"/>
        <end position="98"/>
    </location>
</feature>
<keyword evidence="5 19" id="KW-0813">Transport</keyword>
<keyword evidence="13 18" id="KW-0408">Iron</keyword>
<dbReference type="PANTHER" id="PTHR19271:SF16">
    <property type="entry name" value="CYTOCHROME B"/>
    <property type="match status" value="1"/>
</dbReference>
<protein>
    <recommendedName>
        <fullName evidence="4 19">Cytochrome b</fullName>
    </recommendedName>
</protein>